<dbReference type="AlphaFoldDB" id="A0A1V0RJH0"/>
<dbReference type="PANTHER" id="PTHR42873">
    <property type="entry name" value="RIBOSOMAL RNA LARGE SUBUNIT METHYLTRANSFERASE"/>
    <property type="match status" value="1"/>
</dbReference>
<evidence type="ECO:0000259" key="8">
    <source>
        <dbReference type="Pfam" id="PF17785"/>
    </source>
</evidence>
<dbReference type="GO" id="GO:0032259">
    <property type="term" value="P:methylation"/>
    <property type="evidence" value="ECO:0007669"/>
    <property type="project" value="UniProtKB-KW"/>
</dbReference>
<dbReference type="Gene3D" id="2.30.130.10">
    <property type="entry name" value="PUA domain"/>
    <property type="match status" value="1"/>
</dbReference>
<name>A0A1V0RJH0_9RHOB</name>
<keyword evidence="3 9" id="KW-0489">Methyltransferase</keyword>
<reference evidence="9 10" key="1">
    <citation type="submission" date="2017-03" db="EMBL/GenBank/DDBJ databases">
        <title>Genome Sequence of Roseovarius mucosus strain SMR3 Isolated from a culture of the Diatom Skeletonema marinoi.</title>
        <authorList>
            <person name="Topel M."/>
            <person name="Pinder M."/>
            <person name="Johansson O.N."/>
            <person name="Kourtchenko O."/>
            <person name="Godhe A."/>
            <person name="Clarke A.K."/>
        </authorList>
    </citation>
    <scope>NUCLEOTIDE SEQUENCE [LARGE SCALE GENOMIC DNA]</scope>
    <source>
        <strain evidence="9 10">SMR3</strain>
    </source>
</reference>
<sequence>MTPPPYPVIRLRPNVEPRAIRHGAPWVFDNEIVTDRRTKALSAGTIALLEDADRAPLGLVAVNMASKIMARMMERDVSVAIDRAWLVARLTRAYEMRARMHDAPYYRLVHAEADGLPGVVIDRFDDIAVIQPNAAWAEAMLDDLVAAVQEVTGVGTVLKNAGGRARGLEGLDDQSAVLAGVAPEGPVPVPMNGAIYMADLLGGQKTGLFYDQRPNHAFAARLAKGARVLDMFSHVGGFSLAALAAGAEYALAVDGSDPALGLATQGAARMGLAERFETRRGDAFDVMEALAAEGAQFDVVICDPPAFAPSKQAMEKGLRAYERVARLAAPLVAPGGYLALCSCSHAADLSKFRAACTRGIGRAGRVGPLIHTGFAGPDHPLHANLAESGYLKALFYRL</sequence>
<protein>
    <submittedName>
        <fullName evidence="9">Ribosomal RNA large subunit methyltransferase I</fullName>
        <ecNumber evidence="9">2.1.1.191</ecNumber>
    </submittedName>
</protein>
<evidence type="ECO:0000256" key="3">
    <source>
        <dbReference type="ARBA" id="ARBA00022603"/>
    </source>
</evidence>
<proteinExistence type="inferred from homology"/>
<evidence type="ECO:0000313" key="9">
    <source>
        <dbReference type="EMBL" id="ARE81923.1"/>
    </source>
</evidence>
<dbReference type="GO" id="GO:0005737">
    <property type="term" value="C:cytoplasm"/>
    <property type="evidence" value="ECO:0007669"/>
    <property type="project" value="UniProtKB-SubCell"/>
</dbReference>
<organism evidence="9 10">
    <name type="scientific">Roseovarius mucosus</name>
    <dbReference type="NCBI Taxonomy" id="215743"/>
    <lineage>
        <taxon>Bacteria</taxon>
        <taxon>Pseudomonadati</taxon>
        <taxon>Pseudomonadota</taxon>
        <taxon>Alphaproteobacteria</taxon>
        <taxon>Rhodobacterales</taxon>
        <taxon>Roseobacteraceae</taxon>
        <taxon>Roseovarius</taxon>
    </lineage>
</organism>
<dbReference type="InterPro" id="IPR036974">
    <property type="entry name" value="PUA_sf"/>
</dbReference>
<dbReference type="InterPro" id="IPR015947">
    <property type="entry name" value="PUA-like_sf"/>
</dbReference>
<feature type="domain" description="RlmI-like PUA" evidence="8">
    <location>
        <begin position="9"/>
        <end position="75"/>
    </location>
</feature>
<dbReference type="EC" id="2.1.1.191" evidence="9"/>
<evidence type="ECO:0000313" key="10">
    <source>
        <dbReference type="Proteomes" id="UP000192273"/>
    </source>
</evidence>
<evidence type="ECO:0000256" key="2">
    <source>
        <dbReference type="ARBA" id="ARBA00022490"/>
    </source>
</evidence>
<dbReference type="InterPro" id="IPR029063">
    <property type="entry name" value="SAM-dependent_MTases_sf"/>
</dbReference>
<evidence type="ECO:0000259" key="7">
    <source>
        <dbReference type="Pfam" id="PF10672"/>
    </source>
</evidence>
<dbReference type="RefSeq" id="WP_081506288.1">
    <property type="nucleotide sequence ID" value="NZ_CP020474.1"/>
</dbReference>
<dbReference type="Pfam" id="PF10672">
    <property type="entry name" value="Methyltrans_SAM"/>
    <property type="match status" value="1"/>
</dbReference>
<dbReference type="SUPFAM" id="SSF88697">
    <property type="entry name" value="PUA domain-like"/>
    <property type="match status" value="1"/>
</dbReference>
<evidence type="ECO:0000256" key="1">
    <source>
        <dbReference type="ARBA" id="ARBA00004496"/>
    </source>
</evidence>
<dbReference type="InterPro" id="IPR019614">
    <property type="entry name" value="SAM-dep_methyl-trfase"/>
</dbReference>
<dbReference type="PROSITE" id="PS50890">
    <property type="entry name" value="PUA"/>
    <property type="match status" value="1"/>
</dbReference>
<dbReference type="CDD" id="cd02440">
    <property type="entry name" value="AdoMet_MTases"/>
    <property type="match status" value="1"/>
</dbReference>
<dbReference type="CDD" id="cd11572">
    <property type="entry name" value="RlmI_M_like"/>
    <property type="match status" value="1"/>
</dbReference>
<dbReference type="Gene3D" id="3.30.750.80">
    <property type="entry name" value="RNA methyltransferase domain (HRMD) like"/>
    <property type="match status" value="1"/>
</dbReference>
<comment type="subcellular location">
    <subcellularLocation>
        <location evidence="1">Cytoplasm</location>
    </subcellularLocation>
</comment>
<dbReference type="PANTHER" id="PTHR42873:SF1">
    <property type="entry name" value="S-ADENOSYLMETHIONINE-DEPENDENT METHYLTRANSFERASE DOMAIN-CONTAINING PROTEIN"/>
    <property type="match status" value="1"/>
</dbReference>
<dbReference type="InterPro" id="IPR041532">
    <property type="entry name" value="RlmI-like_PUA"/>
</dbReference>
<evidence type="ECO:0000256" key="4">
    <source>
        <dbReference type="ARBA" id="ARBA00022679"/>
    </source>
</evidence>
<dbReference type="OrthoDB" id="9805492at2"/>
<keyword evidence="5" id="KW-0949">S-adenosyl-L-methionine</keyword>
<evidence type="ECO:0000256" key="5">
    <source>
        <dbReference type="ARBA" id="ARBA00022691"/>
    </source>
</evidence>
<dbReference type="GO" id="GO:0003723">
    <property type="term" value="F:RNA binding"/>
    <property type="evidence" value="ECO:0007669"/>
    <property type="project" value="InterPro"/>
</dbReference>
<dbReference type="SUPFAM" id="SSF53335">
    <property type="entry name" value="S-adenosyl-L-methionine-dependent methyltransferases"/>
    <property type="match status" value="1"/>
</dbReference>
<dbReference type="Proteomes" id="UP000192273">
    <property type="component" value="Chromosome"/>
</dbReference>
<keyword evidence="2" id="KW-0963">Cytoplasm</keyword>
<dbReference type="KEGG" id="rmm:ROSMUCSMR3_00418"/>
<accession>A0A1V0RJH0</accession>
<feature type="domain" description="S-adenosylmethionine-dependent methyltransferase" evidence="7">
    <location>
        <begin position="191"/>
        <end position="344"/>
    </location>
</feature>
<comment type="similarity">
    <text evidence="6">Belongs to the methyltransferase superfamily. RlmI family.</text>
</comment>
<dbReference type="Gene3D" id="3.40.50.150">
    <property type="entry name" value="Vaccinia Virus protein VP39"/>
    <property type="match status" value="1"/>
</dbReference>
<gene>
    <name evidence="9" type="primary">rlmI</name>
    <name evidence="9" type="ORF">ROSMUCSMR3_00418</name>
</gene>
<dbReference type="GO" id="GO:0008168">
    <property type="term" value="F:methyltransferase activity"/>
    <property type="evidence" value="ECO:0007669"/>
    <property type="project" value="UniProtKB-KW"/>
</dbReference>
<evidence type="ECO:0000256" key="6">
    <source>
        <dbReference type="ARBA" id="ARBA00038091"/>
    </source>
</evidence>
<keyword evidence="10" id="KW-1185">Reference proteome</keyword>
<dbReference type="EMBL" id="CP020474">
    <property type="protein sequence ID" value="ARE81923.1"/>
    <property type="molecule type" value="Genomic_DNA"/>
</dbReference>
<keyword evidence="4 9" id="KW-0808">Transferase</keyword>
<dbReference type="Pfam" id="PF17785">
    <property type="entry name" value="PUA_3"/>
    <property type="match status" value="1"/>
</dbReference>
<dbReference type="NCBIfam" id="NF046099">
    <property type="entry name" value="RSP_2647_MTase"/>
    <property type="match status" value="1"/>
</dbReference>